<proteinExistence type="predicted"/>
<keyword evidence="2" id="KW-1185">Reference proteome</keyword>
<dbReference type="RefSeq" id="WP_045042883.1">
    <property type="nucleotide sequence ID" value="NZ_JZSP01000010.1"/>
</dbReference>
<dbReference type="EMBL" id="PYOZ01000027">
    <property type="protein sequence ID" value="PSX39091.1"/>
    <property type="molecule type" value="Genomic_DNA"/>
</dbReference>
<evidence type="ECO:0000313" key="1">
    <source>
        <dbReference type="EMBL" id="PSX39091.1"/>
    </source>
</evidence>
<name>A0AAX0YQV4_9GAMM</name>
<dbReference type="Proteomes" id="UP000240728">
    <property type="component" value="Unassembled WGS sequence"/>
</dbReference>
<evidence type="ECO:0000313" key="2">
    <source>
        <dbReference type="Proteomes" id="UP000240728"/>
    </source>
</evidence>
<reference evidence="1 2" key="1">
    <citation type="submission" date="2018-01" db="EMBL/GenBank/DDBJ databases">
        <title>Whole genome sequencing of Histamine producing bacteria.</title>
        <authorList>
            <person name="Butler K."/>
        </authorList>
    </citation>
    <scope>NUCLEOTIDE SEQUENCE [LARGE SCALE GENOMIC DNA]</scope>
    <source>
        <strain evidence="1 2">A1-4</strain>
    </source>
</reference>
<organism evidence="1 2">
    <name type="scientific">Photobacterium kishitanii</name>
    <dbReference type="NCBI Taxonomy" id="318456"/>
    <lineage>
        <taxon>Bacteria</taxon>
        <taxon>Pseudomonadati</taxon>
        <taxon>Pseudomonadota</taxon>
        <taxon>Gammaproteobacteria</taxon>
        <taxon>Vibrionales</taxon>
        <taxon>Vibrionaceae</taxon>
        <taxon>Photobacterium</taxon>
    </lineage>
</organism>
<sequence>MKKNTDTFIKRAKNRHSEKYSYAFFDYINAKTKGIITCPIHGNFNQRPDAHLAGHGCPACSGKQKMDIQTFIDRATAVHGNKYSYKEFIYSGTLDKGIINCRTHGNFEQRPNAHLAGKGCPQCALSYRHSQSVYIAKANKAHHNRYRYDHFIYTGALKKSDITCLIHGDFTQRADAHLRGSGCPKCTKNKHKKTTKQFIEDANKIHNNHYNYSLFEYKNMRVKGIIICNIHGEFSQLPANHLAGNGCPKCALQRRKKANNINKQPPIKLLQSY</sequence>
<dbReference type="AlphaFoldDB" id="A0AAX0YQV4"/>
<protein>
    <recommendedName>
        <fullName evidence="3">DUF723 domain-containing protein</fullName>
    </recommendedName>
</protein>
<gene>
    <name evidence="1" type="ORF">C0W53_21750</name>
</gene>
<evidence type="ECO:0008006" key="3">
    <source>
        <dbReference type="Google" id="ProtNLM"/>
    </source>
</evidence>
<comment type="caution">
    <text evidence="1">The sequence shown here is derived from an EMBL/GenBank/DDBJ whole genome shotgun (WGS) entry which is preliminary data.</text>
</comment>
<accession>A0AAX0YQV4</accession>